<dbReference type="Proteomes" id="UP000268093">
    <property type="component" value="Unassembled WGS sequence"/>
</dbReference>
<keyword evidence="3" id="KW-1185">Reference proteome</keyword>
<dbReference type="EMBL" id="RBNI01002691">
    <property type="protein sequence ID" value="RUP49027.1"/>
    <property type="molecule type" value="Genomic_DNA"/>
</dbReference>
<sequence>MAMATRILITASNTLTIDTTSTPTPPVLQADHDKVNVSYHADDTKYEKHDFDKENAQKLKEHKQENGI</sequence>
<protein>
    <submittedName>
        <fullName evidence="2">Uncharacterized protein</fullName>
    </submittedName>
</protein>
<gene>
    <name evidence="2" type="ORF">BC936DRAFT_143448</name>
</gene>
<comment type="caution">
    <text evidence="2">The sequence shown here is derived from an EMBL/GenBank/DDBJ whole genome shotgun (WGS) entry which is preliminary data.</text>
</comment>
<proteinExistence type="predicted"/>
<feature type="region of interest" description="Disordered" evidence="1">
    <location>
        <begin position="46"/>
        <end position="68"/>
    </location>
</feature>
<evidence type="ECO:0000256" key="1">
    <source>
        <dbReference type="SAM" id="MobiDB-lite"/>
    </source>
</evidence>
<dbReference type="AlphaFoldDB" id="A0A433DDW7"/>
<evidence type="ECO:0000313" key="3">
    <source>
        <dbReference type="Proteomes" id="UP000268093"/>
    </source>
</evidence>
<organism evidence="2 3">
    <name type="scientific">Jimgerdemannia flammicorona</name>
    <dbReference type="NCBI Taxonomy" id="994334"/>
    <lineage>
        <taxon>Eukaryota</taxon>
        <taxon>Fungi</taxon>
        <taxon>Fungi incertae sedis</taxon>
        <taxon>Mucoromycota</taxon>
        <taxon>Mucoromycotina</taxon>
        <taxon>Endogonomycetes</taxon>
        <taxon>Endogonales</taxon>
        <taxon>Endogonaceae</taxon>
        <taxon>Jimgerdemannia</taxon>
    </lineage>
</organism>
<evidence type="ECO:0000313" key="2">
    <source>
        <dbReference type="EMBL" id="RUP49027.1"/>
    </source>
</evidence>
<reference evidence="2 3" key="1">
    <citation type="journal article" date="2018" name="New Phytol.">
        <title>Phylogenomics of Endogonaceae and evolution of mycorrhizas within Mucoromycota.</title>
        <authorList>
            <person name="Chang Y."/>
            <person name="Desiro A."/>
            <person name="Na H."/>
            <person name="Sandor L."/>
            <person name="Lipzen A."/>
            <person name="Clum A."/>
            <person name="Barry K."/>
            <person name="Grigoriev I.V."/>
            <person name="Martin F.M."/>
            <person name="Stajich J.E."/>
            <person name="Smith M.E."/>
            <person name="Bonito G."/>
            <person name="Spatafora J.W."/>
        </authorList>
    </citation>
    <scope>NUCLEOTIDE SEQUENCE [LARGE SCALE GENOMIC DNA]</scope>
    <source>
        <strain evidence="2 3">GMNB39</strain>
    </source>
</reference>
<accession>A0A433DDW7</accession>
<name>A0A433DDW7_9FUNG</name>